<dbReference type="GO" id="GO:0005829">
    <property type="term" value="C:cytosol"/>
    <property type="evidence" value="ECO:0007669"/>
    <property type="project" value="TreeGrafter"/>
</dbReference>
<evidence type="ECO:0000256" key="3">
    <source>
        <dbReference type="ARBA" id="ARBA00022605"/>
    </source>
</evidence>
<dbReference type="Proteomes" id="UP000265916">
    <property type="component" value="Unassembled WGS sequence"/>
</dbReference>
<evidence type="ECO:0000259" key="8">
    <source>
        <dbReference type="Pfam" id="PF01488"/>
    </source>
</evidence>
<evidence type="ECO:0000259" key="9">
    <source>
        <dbReference type="Pfam" id="PF08501"/>
    </source>
</evidence>
<evidence type="ECO:0000256" key="2">
    <source>
        <dbReference type="ARBA" id="ARBA00012962"/>
    </source>
</evidence>
<dbReference type="AlphaFoldDB" id="A0A3A1YHB6"/>
<dbReference type="PANTHER" id="PTHR21089:SF1">
    <property type="entry name" value="BIFUNCTIONAL 3-DEHYDROQUINATE DEHYDRATASE_SHIKIMATE DEHYDROGENASE, CHLOROPLASTIC"/>
    <property type="match status" value="1"/>
</dbReference>
<dbReference type="RefSeq" id="WP_119531791.1">
    <property type="nucleotide sequence ID" value="NZ_JBHSSP010000001.1"/>
</dbReference>
<feature type="domain" description="Shikimate dehydrogenase substrate binding N-terminal" evidence="9">
    <location>
        <begin position="8"/>
        <end position="93"/>
    </location>
</feature>
<evidence type="ECO:0000313" key="11">
    <source>
        <dbReference type="EMBL" id="RIY37085.1"/>
    </source>
</evidence>
<dbReference type="Pfam" id="PF18317">
    <property type="entry name" value="SDH_C"/>
    <property type="match status" value="1"/>
</dbReference>
<accession>A0A3A1YHB6</accession>
<evidence type="ECO:0000256" key="4">
    <source>
        <dbReference type="ARBA" id="ARBA00022857"/>
    </source>
</evidence>
<name>A0A3A1YHB6_9GAMM</name>
<dbReference type="InterPro" id="IPR013708">
    <property type="entry name" value="Shikimate_DH-bd_N"/>
</dbReference>
<dbReference type="GO" id="GO:0019632">
    <property type="term" value="P:shikimate metabolic process"/>
    <property type="evidence" value="ECO:0007669"/>
    <property type="project" value="InterPro"/>
</dbReference>
<evidence type="ECO:0000256" key="7">
    <source>
        <dbReference type="ARBA" id="ARBA00049442"/>
    </source>
</evidence>
<keyword evidence="5" id="KW-0560">Oxidoreductase</keyword>
<dbReference type="GO" id="GO:0009073">
    <property type="term" value="P:aromatic amino acid family biosynthetic process"/>
    <property type="evidence" value="ECO:0007669"/>
    <property type="project" value="UniProtKB-KW"/>
</dbReference>
<dbReference type="NCBIfam" id="NF001310">
    <property type="entry name" value="PRK00258.1-2"/>
    <property type="match status" value="1"/>
</dbReference>
<evidence type="ECO:0000256" key="5">
    <source>
        <dbReference type="ARBA" id="ARBA00023002"/>
    </source>
</evidence>
<evidence type="ECO:0000256" key="1">
    <source>
        <dbReference type="ARBA" id="ARBA00004871"/>
    </source>
</evidence>
<dbReference type="Gene3D" id="3.40.50.720">
    <property type="entry name" value="NAD(P)-binding Rossmann-like Domain"/>
    <property type="match status" value="1"/>
</dbReference>
<dbReference type="Pfam" id="PF08501">
    <property type="entry name" value="Shikimate_dh_N"/>
    <property type="match status" value="1"/>
</dbReference>
<dbReference type="InterPro" id="IPR041121">
    <property type="entry name" value="SDH_C"/>
</dbReference>
<dbReference type="CDD" id="cd01065">
    <property type="entry name" value="NAD_bind_Shikimate_DH"/>
    <property type="match status" value="1"/>
</dbReference>
<sequence>MSSDRYLVWGNPVSHSLSPRIHEIFAAQRGERIDYRRRGDGMDVDTFVHALQNFFANEGGKGSNVTSPFKNIVYELIANRSESCEIAQACNTVIKKADGSLYAENTDGYGLSTDLKSLGWLQANTKILILGAGGAVTGVLFHLLKEGAQIDIFNRTRARAQEVAKRFAKFGSVQAVNEYDFNDYDLVINAVAYKSGDSSVNLRTTRIVNPNTKFYDMQYTAVGKTPFLQFVEQLGVVNNQANGLGMLVCQAALSHYYWFGIMPDAQACLAQIRQELSQAASAQ</sequence>
<protein>
    <recommendedName>
        <fullName evidence="2">shikimate dehydrogenase (NADP(+))</fullName>
        <ecNumber evidence="2">1.1.1.25</ecNumber>
    </recommendedName>
</protein>
<dbReference type="GO" id="GO:0008652">
    <property type="term" value="P:amino acid biosynthetic process"/>
    <property type="evidence" value="ECO:0007669"/>
    <property type="project" value="UniProtKB-KW"/>
</dbReference>
<dbReference type="InterPro" id="IPR022893">
    <property type="entry name" value="Shikimate_DH_fam"/>
</dbReference>
<dbReference type="GO" id="GO:0050661">
    <property type="term" value="F:NADP binding"/>
    <property type="evidence" value="ECO:0007669"/>
    <property type="project" value="InterPro"/>
</dbReference>
<dbReference type="InterPro" id="IPR046346">
    <property type="entry name" value="Aminoacid_DH-like_N_sf"/>
</dbReference>
<dbReference type="InterPro" id="IPR011342">
    <property type="entry name" value="Shikimate_DH"/>
</dbReference>
<keyword evidence="4" id="KW-0521">NADP</keyword>
<gene>
    <name evidence="11" type="ORF">CKF58_05520</name>
</gene>
<dbReference type="Gene3D" id="3.40.50.10860">
    <property type="entry name" value="Leucine Dehydrogenase, chain A, domain 1"/>
    <property type="match status" value="1"/>
</dbReference>
<proteinExistence type="predicted"/>
<comment type="catalytic activity">
    <reaction evidence="7">
        <text>shikimate + NADP(+) = 3-dehydroshikimate + NADPH + H(+)</text>
        <dbReference type="Rhea" id="RHEA:17737"/>
        <dbReference type="ChEBI" id="CHEBI:15378"/>
        <dbReference type="ChEBI" id="CHEBI:16630"/>
        <dbReference type="ChEBI" id="CHEBI:36208"/>
        <dbReference type="ChEBI" id="CHEBI:57783"/>
        <dbReference type="ChEBI" id="CHEBI:58349"/>
        <dbReference type="EC" id="1.1.1.25"/>
    </reaction>
</comment>
<comment type="pathway">
    <text evidence="1">Metabolic intermediate biosynthesis; chorismate biosynthesis; chorismate from D-erythrose 4-phosphate and phosphoenolpyruvate: step 4/7.</text>
</comment>
<dbReference type="GO" id="GO:0009423">
    <property type="term" value="P:chorismate biosynthetic process"/>
    <property type="evidence" value="ECO:0007669"/>
    <property type="project" value="UniProtKB-UniPathway"/>
</dbReference>
<dbReference type="EC" id="1.1.1.25" evidence="2"/>
<dbReference type="InterPro" id="IPR036291">
    <property type="entry name" value="NAD(P)-bd_dom_sf"/>
</dbReference>
<dbReference type="UniPathway" id="UPA00053">
    <property type="reaction ID" value="UER00087"/>
</dbReference>
<dbReference type="NCBIfam" id="TIGR00507">
    <property type="entry name" value="aroE"/>
    <property type="match status" value="1"/>
</dbReference>
<keyword evidence="6" id="KW-0057">Aromatic amino acid biosynthesis</keyword>
<evidence type="ECO:0000256" key="6">
    <source>
        <dbReference type="ARBA" id="ARBA00023141"/>
    </source>
</evidence>
<dbReference type="SUPFAM" id="SSF51735">
    <property type="entry name" value="NAD(P)-binding Rossmann-fold domains"/>
    <property type="match status" value="1"/>
</dbReference>
<feature type="domain" description="Quinate/shikimate 5-dehydrogenase/glutamyl-tRNA reductase" evidence="8">
    <location>
        <begin position="124"/>
        <end position="193"/>
    </location>
</feature>
<dbReference type="SUPFAM" id="SSF53223">
    <property type="entry name" value="Aminoacid dehydrogenase-like, N-terminal domain"/>
    <property type="match status" value="1"/>
</dbReference>
<organism evidence="11 12">
    <name type="scientific">Psittacicella hinzii</name>
    <dbReference type="NCBI Taxonomy" id="2028575"/>
    <lineage>
        <taxon>Bacteria</taxon>
        <taxon>Pseudomonadati</taxon>
        <taxon>Pseudomonadota</taxon>
        <taxon>Gammaproteobacteria</taxon>
        <taxon>Pasteurellales</taxon>
        <taxon>Psittacicellaceae</taxon>
        <taxon>Psittacicella</taxon>
    </lineage>
</organism>
<dbReference type="Pfam" id="PF01488">
    <property type="entry name" value="Shikimate_DH"/>
    <property type="match status" value="1"/>
</dbReference>
<dbReference type="EMBL" id="NRJG01000097">
    <property type="protein sequence ID" value="RIY37085.1"/>
    <property type="molecule type" value="Genomic_DNA"/>
</dbReference>
<dbReference type="InterPro" id="IPR006151">
    <property type="entry name" value="Shikm_DH/Glu-tRNA_Rdtase"/>
</dbReference>
<keyword evidence="12" id="KW-1185">Reference proteome</keyword>
<comment type="caution">
    <text evidence="11">The sequence shown here is derived from an EMBL/GenBank/DDBJ whole genome shotgun (WGS) entry which is preliminary data.</text>
</comment>
<reference evidence="11 12" key="1">
    <citation type="submission" date="2017-08" db="EMBL/GenBank/DDBJ databases">
        <title>Reclassification of Bisgaard taxon 37 and 44.</title>
        <authorList>
            <person name="Christensen H."/>
        </authorList>
    </citation>
    <scope>NUCLEOTIDE SEQUENCE [LARGE SCALE GENOMIC DNA]</scope>
    <source>
        <strain evidence="11 12">111</strain>
    </source>
</reference>
<evidence type="ECO:0000313" key="12">
    <source>
        <dbReference type="Proteomes" id="UP000265916"/>
    </source>
</evidence>
<keyword evidence="3" id="KW-0028">Amino-acid biosynthesis</keyword>
<feature type="domain" description="SDH C-terminal" evidence="10">
    <location>
        <begin position="243"/>
        <end position="273"/>
    </location>
</feature>
<dbReference type="PANTHER" id="PTHR21089">
    <property type="entry name" value="SHIKIMATE DEHYDROGENASE"/>
    <property type="match status" value="1"/>
</dbReference>
<evidence type="ECO:0000259" key="10">
    <source>
        <dbReference type="Pfam" id="PF18317"/>
    </source>
</evidence>
<dbReference type="OrthoDB" id="9776868at2"/>
<dbReference type="GO" id="GO:0004764">
    <property type="term" value="F:shikimate 3-dehydrogenase (NADP+) activity"/>
    <property type="evidence" value="ECO:0007669"/>
    <property type="project" value="UniProtKB-EC"/>
</dbReference>